<dbReference type="EMBL" id="JAUOTP010000003">
    <property type="protein sequence ID" value="MDO6414389.1"/>
    <property type="molecule type" value="Genomic_DNA"/>
</dbReference>
<organism evidence="2 3">
    <name type="scientific">Sphingomonas natans</name>
    <dbReference type="NCBI Taxonomy" id="3063330"/>
    <lineage>
        <taxon>Bacteria</taxon>
        <taxon>Pseudomonadati</taxon>
        <taxon>Pseudomonadota</taxon>
        <taxon>Alphaproteobacteria</taxon>
        <taxon>Sphingomonadales</taxon>
        <taxon>Sphingomonadaceae</taxon>
        <taxon>Sphingomonas</taxon>
    </lineage>
</organism>
<evidence type="ECO:0000313" key="3">
    <source>
        <dbReference type="Proteomes" id="UP001169764"/>
    </source>
</evidence>
<dbReference type="PROSITE" id="PS51257">
    <property type="entry name" value="PROKAR_LIPOPROTEIN"/>
    <property type="match status" value="1"/>
</dbReference>
<evidence type="ECO:0008006" key="4">
    <source>
        <dbReference type="Google" id="ProtNLM"/>
    </source>
</evidence>
<reference evidence="2" key="1">
    <citation type="submission" date="2023-07" db="EMBL/GenBank/DDBJ databases">
        <authorList>
            <person name="Kim M."/>
        </authorList>
    </citation>
    <scope>NUCLEOTIDE SEQUENCE</scope>
    <source>
        <strain evidence="2">BIUV-7</strain>
    </source>
</reference>
<comment type="caution">
    <text evidence="2">The sequence shown here is derived from an EMBL/GenBank/DDBJ whole genome shotgun (WGS) entry which is preliminary data.</text>
</comment>
<keyword evidence="1" id="KW-0732">Signal</keyword>
<proteinExistence type="predicted"/>
<feature type="chain" id="PRO_5047532215" description="Haem-binding uptake Tiki superfamily ChaN domain-containing protein" evidence="1">
    <location>
        <begin position="22"/>
        <end position="567"/>
    </location>
</feature>
<dbReference type="RefSeq" id="WP_303541520.1">
    <property type="nucleotide sequence ID" value="NZ_JAUOTP010000003.1"/>
</dbReference>
<evidence type="ECO:0000313" key="2">
    <source>
        <dbReference type="EMBL" id="MDO6414389.1"/>
    </source>
</evidence>
<gene>
    <name evidence="2" type="ORF">Q4F19_08350</name>
</gene>
<sequence>MPKGLFSLALVSLALMPLALAGCGDKPTENHVTPSAAARIDPAAIANPLLGDAAVLGENAAADGTAPIFVLPENHTAVGEQLEQALFLVRLQSHKAIGGIVLEGATKIPKFDRFSPDVAFGMLAEGDISSAEFMAAGYGVPLIPGETAASYNVDDPKSDLCSAIAQLASYDALVNAQGDEKAIAEVRARGENLNARLDLFEGEAKRIATSLAKPGASECPAASAQAASFATKHNAILADLVPEGSRFRGAFSRSCPVNAADRQADDAQIEENIEDLKALVEFAGQLPAQVGGEIKTGLEGHLKFLESRAASTRIMVEQAVKAAGGGPGPVVMVIGAAHTAGVVAGLKIANVPFAVIKTNIQTANDKSESVNSGKMTGGEVARKYGRLPLRNNLFNSSLIGADGERYSATKCAADSSKKYEITLDQPWNKQKAMTYGLMNNFARAGFGGGGWPPDEPPGGWSNAAASIDPSRGELKRDAQGRVVGLLFPLTLKADGAAQKEVYIYMEKDNAATKSGTTEGKLLEKVKEKRDPAKSKEVRTELFTGMEFKARSYESAEAARRSEQMSTR</sequence>
<accession>A0ABT8Y9L6</accession>
<feature type="signal peptide" evidence="1">
    <location>
        <begin position="1"/>
        <end position="21"/>
    </location>
</feature>
<name>A0ABT8Y9L6_9SPHN</name>
<evidence type="ECO:0000256" key="1">
    <source>
        <dbReference type="SAM" id="SignalP"/>
    </source>
</evidence>
<protein>
    <recommendedName>
        <fullName evidence="4">Haem-binding uptake Tiki superfamily ChaN domain-containing protein</fullName>
    </recommendedName>
</protein>
<keyword evidence="3" id="KW-1185">Reference proteome</keyword>
<dbReference type="Proteomes" id="UP001169764">
    <property type="component" value="Unassembled WGS sequence"/>
</dbReference>